<dbReference type="InterPro" id="IPR008969">
    <property type="entry name" value="CarboxyPept-like_regulatory"/>
</dbReference>
<dbReference type="EMBL" id="QHKM01000002">
    <property type="protein sequence ID" value="RAK67971.1"/>
    <property type="molecule type" value="Genomic_DNA"/>
</dbReference>
<dbReference type="RefSeq" id="WP_111477586.1">
    <property type="nucleotide sequence ID" value="NZ_QHKM01000002.1"/>
</dbReference>
<sequence length="140" mass="14513">MRPTLALTALALAFPLAAAFAQTAPSLPASPVAPGLPANQADQVIRGQVINEDGQPLPGATIIIKGTRHVCSTNADGLFSLPSTRPTEQVRVSLLGYTEAELAVRPGTPNAVTLQLLPGTRIKHGGRHNGKLLAVGRAEE</sequence>
<reference evidence="3" key="1">
    <citation type="submission" date="2018-05" db="EMBL/GenBank/DDBJ databases">
        <authorList>
            <person name="Nie L."/>
        </authorList>
    </citation>
    <scope>NUCLEOTIDE SEQUENCE [LARGE SCALE GENOMIC DNA]</scope>
    <source>
        <strain evidence="3">NL</strain>
    </source>
</reference>
<dbReference type="AlphaFoldDB" id="A0A328BNC2"/>
<dbReference type="Pfam" id="PF13715">
    <property type="entry name" value="CarbopepD_reg_2"/>
    <property type="match status" value="1"/>
</dbReference>
<dbReference type="SUPFAM" id="SSF49464">
    <property type="entry name" value="Carboxypeptidase regulatory domain-like"/>
    <property type="match status" value="1"/>
</dbReference>
<feature type="chain" id="PRO_5016245391" description="Carboxypeptidase-like regulatory domain-containing protein" evidence="1">
    <location>
        <begin position="22"/>
        <end position="140"/>
    </location>
</feature>
<evidence type="ECO:0000313" key="2">
    <source>
        <dbReference type="EMBL" id="RAK67971.1"/>
    </source>
</evidence>
<proteinExistence type="predicted"/>
<keyword evidence="3" id="KW-1185">Reference proteome</keyword>
<name>A0A328BNC2_9BACT</name>
<evidence type="ECO:0008006" key="4">
    <source>
        <dbReference type="Google" id="ProtNLM"/>
    </source>
</evidence>
<feature type="signal peptide" evidence="1">
    <location>
        <begin position="1"/>
        <end position="21"/>
    </location>
</feature>
<dbReference type="Gene3D" id="2.60.40.1120">
    <property type="entry name" value="Carboxypeptidase-like, regulatory domain"/>
    <property type="match status" value="1"/>
</dbReference>
<dbReference type="Proteomes" id="UP000248553">
    <property type="component" value="Unassembled WGS sequence"/>
</dbReference>
<evidence type="ECO:0000256" key="1">
    <source>
        <dbReference type="SAM" id="SignalP"/>
    </source>
</evidence>
<accession>A0A328BNC2</accession>
<protein>
    <recommendedName>
        <fullName evidence="4">Carboxypeptidase-like regulatory domain-containing protein</fullName>
    </recommendedName>
</protein>
<dbReference type="OrthoDB" id="7432683at2"/>
<comment type="caution">
    <text evidence="2">The sequence shown here is derived from an EMBL/GenBank/DDBJ whole genome shotgun (WGS) entry which is preliminary data.</text>
</comment>
<gene>
    <name evidence="2" type="ORF">DLM85_07975</name>
</gene>
<keyword evidence="1" id="KW-0732">Signal</keyword>
<organism evidence="2 3">
    <name type="scientific">Hymenobacter edaphi</name>
    <dbReference type="NCBI Taxonomy" id="2211146"/>
    <lineage>
        <taxon>Bacteria</taxon>
        <taxon>Pseudomonadati</taxon>
        <taxon>Bacteroidota</taxon>
        <taxon>Cytophagia</taxon>
        <taxon>Cytophagales</taxon>
        <taxon>Hymenobacteraceae</taxon>
        <taxon>Hymenobacter</taxon>
    </lineage>
</organism>
<evidence type="ECO:0000313" key="3">
    <source>
        <dbReference type="Proteomes" id="UP000248553"/>
    </source>
</evidence>